<sequence length="212" mass="22028">MSPIVLSSMLVVANIMGAGMIVPQVVRLRRYRNTRGISASWIGVGLAMNLWWVAYGLASGLWGIIPVSAVAFLLYLVMTAQYAGINGTTSLRGCVTGMVGVGIVPLPALILDGWATAGVVVGLCYAVQFAPAALTALRSDRLDGVSPTTWAMAGTEAAVWLVYGVNQGDAALVVGGGGGLTMSLVILIRLARLSTRQPTVVDTDAELLTLVP</sequence>
<feature type="transmembrane region" description="Helical" evidence="1">
    <location>
        <begin position="117"/>
        <end position="137"/>
    </location>
</feature>
<reference evidence="2 3" key="1">
    <citation type="submission" date="2020-10" db="EMBL/GenBank/DDBJ databases">
        <title>Connecting structure to function with the recovery of over 1000 high-quality activated sludge metagenome-assembled genomes encoding full-length rRNA genes using long-read sequencing.</title>
        <authorList>
            <person name="Singleton C.M."/>
            <person name="Petriglieri F."/>
            <person name="Kristensen J.M."/>
            <person name="Kirkegaard R.H."/>
            <person name="Michaelsen T.Y."/>
            <person name="Andersen M.H."/>
            <person name="Karst S.M."/>
            <person name="Dueholm M.S."/>
            <person name="Nielsen P.H."/>
            <person name="Albertsen M."/>
        </authorList>
    </citation>
    <scope>NUCLEOTIDE SEQUENCE [LARGE SCALE GENOMIC DNA]</scope>
    <source>
        <strain evidence="2">Lyne_18-Q3-R50-59_MAXAC.006</strain>
    </source>
</reference>
<feature type="transmembrane region" description="Helical" evidence="1">
    <location>
        <begin position="61"/>
        <end position="78"/>
    </location>
</feature>
<dbReference type="Proteomes" id="UP000727993">
    <property type="component" value="Unassembled WGS sequence"/>
</dbReference>
<organism evidence="2 3">
    <name type="scientific">Candidatus Neomicrothrix subdominans</name>
    <dbReference type="NCBI Taxonomy" id="2954438"/>
    <lineage>
        <taxon>Bacteria</taxon>
        <taxon>Bacillati</taxon>
        <taxon>Actinomycetota</taxon>
        <taxon>Acidimicrobiia</taxon>
        <taxon>Acidimicrobiales</taxon>
        <taxon>Microthrixaceae</taxon>
        <taxon>Candidatus Neomicrothrix</taxon>
    </lineage>
</organism>
<feature type="transmembrane region" description="Helical" evidence="1">
    <location>
        <begin position="90"/>
        <end position="111"/>
    </location>
</feature>
<feature type="transmembrane region" description="Helical" evidence="1">
    <location>
        <begin position="171"/>
        <end position="191"/>
    </location>
</feature>
<protein>
    <recommendedName>
        <fullName evidence="4">PQ-loop repeat-containing protein</fullName>
    </recommendedName>
</protein>
<dbReference type="AlphaFoldDB" id="A0A936TDP9"/>
<name>A0A936TDP9_9ACTN</name>
<dbReference type="EMBL" id="JADJZA010000001">
    <property type="protein sequence ID" value="MBK9295859.1"/>
    <property type="molecule type" value="Genomic_DNA"/>
</dbReference>
<evidence type="ECO:0000313" key="2">
    <source>
        <dbReference type="EMBL" id="MBK9295859.1"/>
    </source>
</evidence>
<evidence type="ECO:0008006" key="4">
    <source>
        <dbReference type="Google" id="ProtNLM"/>
    </source>
</evidence>
<comment type="caution">
    <text evidence="2">The sequence shown here is derived from an EMBL/GenBank/DDBJ whole genome shotgun (WGS) entry which is preliminary data.</text>
</comment>
<feature type="transmembrane region" description="Helical" evidence="1">
    <location>
        <begin position="149"/>
        <end position="165"/>
    </location>
</feature>
<gene>
    <name evidence="2" type="ORF">IPN02_03090</name>
</gene>
<evidence type="ECO:0000256" key="1">
    <source>
        <dbReference type="SAM" id="Phobius"/>
    </source>
</evidence>
<keyword evidence="1" id="KW-0472">Membrane</keyword>
<dbReference type="Gene3D" id="1.20.1280.290">
    <property type="match status" value="2"/>
</dbReference>
<accession>A0A936TDP9</accession>
<feature type="transmembrane region" description="Helical" evidence="1">
    <location>
        <begin position="6"/>
        <end position="26"/>
    </location>
</feature>
<feature type="transmembrane region" description="Helical" evidence="1">
    <location>
        <begin position="38"/>
        <end position="55"/>
    </location>
</feature>
<evidence type="ECO:0000313" key="3">
    <source>
        <dbReference type="Proteomes" id="UP000727993"/>
    </source>
</evidence>
<proteinExistence type="predicted"/>
<keyword evidence="1" id="KW-0812">Transmembrane</keyword>
<keyword evidence="1" id="KW-1133">Transmembrane helix</keyword>